<comment type="subcellular location">
    <subcellularLocation>
        <location evidence="1">Membrane</location>
    </subcellularLocation>
</comment>
<keyword evidence="4" id="KW-0175">Coiled coil</keyword>
<dbReference type="STRING" id="1834516.BL253_34740"/>
<dbReference type="Proteomes" id="UP000188929">
    <property type="component" value="Unassembled WGS sequence"/>
</dbReference>
<dbReference type="InterPro" id="IPR031905">
    <property type="entry name" value="Flotillin_C"/>
</dbReference>
<evidence type="ECO:0000313" key="8">
    <source>
        <dbReference type="EMBL" id="ONH22767.1"/>
    </source>
</evidence>
<dbReference type="CDD" id="cd03399">
    <property type="entry name" value="SPFH_flotillin"/>
    <property type="match status" value="1"/>
</dbReference>
<dbReference type="GO" id="GO:0005886">
    <property type="term" value="C:plasma membrane"/>
    <property type="evidence" value="ECO:0007669"/>
    <property type="project" value="TreeGrafter"/>
</dbReference>
<feature type="domain" description="Flotillin C-terminal" evidence="7">
    <location>
        <begin position="362"/>
        <end position="454"/>
    </location>
</feature>
<evidence type="ECO:0000259" key="7">
    <source>
        <dbReference type="Pfam" id="PF15975"/>
    </source>
</evidence>
<protein>
    <submittedName>
        <fullName evidence="8">Flotillin</fullName>
    </submittedName>
</protein>
<evidence type="ECO:0000313" key="9">
    <source>
        <dbReference type="Proteomes" id="UP000188929"/>
    </source>
</evidence>
<evidence type="ECO:0000256" key="5">
    <source>
        <dbReference type="SAM" id="MobiDB-lite"/>
    </source>
</evidence>
<dbReference type="Pfam" id="PF01145">
    <property type="entry name" value="Band_7"/>
    <property type="match status" value="1"/>
</dbReference>
<dbReference type="InterPro" id="IPR036013">
    <property type="entry name" value="Band_7/SPFH_dom_sf"/>
</dbReference>
<reference evidence="9" key="1">
    <citation type="submission" date="2016-10" db="EMBL/GenBank/DDBJ databases">
        <title>Frankia sp. NRRL B-16386 Genome sequencing.</title>
        <authorList>
            <person name="Ghodhbane-Gtari F."/>
            <person name="Swanson E."/>
            <person name="Gueddou A."/>
            <person name="Hezbri K."/>
            <person name="Ktari K."/>
            <person name="Nouioui I."/>
            <person name="Morris K."/>
            <person name="Simpson S."/>
            <person name="Abebe-Akele F."/>
            <person name="Thomas K."/>
            <person name="Gtari M."/>
            <person name="Tisa L.S."/>
        </authorList>
    </citation>
    <scope>NUCLEOTIDE SEQUENCE [LARGE SCALE GENOMIC DNA]</scope>
    <source>
        <strain evidence="9">NRRL B-16386</strain>
    </source>
</reference>
<accession>A0A1V2I2G3</accession>
<name>A0A1V2I2G3_9ACTN</name>
<dbReference type="InterPro" id="IPR027705">
    <property type="entry name" value="Flotillin_fam"/>
</dbReference>
<dbReference type="Gene3D" id="3.30.479.30">
    <property type="entry name" value="Band 7 domain"/>
    <property type="match status" value="1"/>
</dbReference>
<dbReference type="Pfam" id="PF15975">
    <property type="entry name" value="Flot"/>
    <property type="match status" value="1"/>
</dbReference>
<dbReference type="PANTHER" id="PTHR13806:SF46">
    <property type="entry name" value="FLOTILLIN-1-RELATED"/>
    <property type="match status" value="1"/>
</dbReference>
<evidence type="ECO:0000256" key="1">
    <source>
        <dbReference type="ARBA" id="ARBA00004370"/>
    </source>
</evidence>
<proteinExistence type="inferred from homology"/>
<dbReference type="EMBL" id="MOMC01000099">
    <property type="protein sequence ID" value="ONH22767.1"/>
    <property type="molecule type" value="Genomic_DNA"/>
</dbReference>
<evidence type="ECO:0000256" key="2">
    <source>
        <dbReference type="ARBA" id="ARBA00007161"/>
    </source>
</evidence>
<dbReference type="GO" id="GO:0002020">
    <property type="term" value="F:protease binding"/>
    <property type="evidence" value="ECO:0007669"/>
    <property type="project" value="TreeGrafter"/>
</dbReference>
<comment type="caution">
    <text evidence="8">The sequence shown here is derived from an EMBL/GenBank/DDBJ whole genome shotgun (WGS) entry which is preliminary data.</text>
</comment>
<feature type="region of interest" description="Disordered" evidence="5">
    <location>
        <begin position="458"/>
        <end position="500"/>
    </location>
</feature>
<dbReference type="SUPFAM" id="SSF117892">
    <property type="entry name" value="Band 7/SPFH domain"/>
    <property type="match status" value="1"/>
</dbReference>
<dbReference type="InterPro" id="IPR001107">
    <property type="entry name" value="Band_7"/>
</dbReference>
<feature type="domain" description="Band 7" evidence="6">
    <location>
        <begin position="25"/>
        <end position="213"/>
    </location>
</feature>
<evidence type="ECO:0000259" key="6">
    <source>
        <dbReference type="Pfam" id="PF01145"/>
    </source>
</evidence>
<dbReference type="PANTHER" id="PTHR13806">
    <property type="entry name" value="FLOTILLIN-RELATED"/>
    <property type="match status" value="1"/>
</dbReference>
<keyword evidence="9" id="KW-1185">Reference proteome</keyword>
<keyword evidence="3" id="KW-0472">Membrane</keyword>
<evidence type="ECO:0000256" key="4">
    <source>
        <dbReference type="SAM" id="Coils"/>
    </source>
</evidence>
<dbReference type="GO" id="GO:0072659">
    <property type="term" value="P:protein localization to plasma membrane"/>
    <property type="evidence" value="ECO:0007669"/>
    <property type="project" value="TreeGrafter"/>
</dbReference>
<gene>
    <name evidence="8" type="ORF">BL253_34740</name>
</gene>
<organism evidence="8 9">
    <name type="scientific">Pseudofrankia asymbiotica</name>
    <dbReference type="NCBI Taxonomy" id="1834516"/>
    <lineage>
        <taxon>Bacteria</taxon>
        <taxon>Bacillati</taxon>
        <taxon>Actinomycetota</taxon>
        <taxon>Actinomycetes</taxon>
        <taxon>Frankiales</taxon>
        <taxon>Frankiaceae</taxon>
        <taxon>Pseudofrankia</taxon>
    </lineage>
</organism>
<dbReference type="AlphaFoldDB" id="A0A1V2I2G3"/>
<sequence length="500" mass="52478">MLIAIVAVVVGVLLAVGLFRLMWRVAEPNEALIISGLRARKGPVDSVVESLGFKIVTGKGVLVLPGVQTVRKMSLDLRAAQLGIDCVTQQGIPVGIRGVVIFKVGDDLVSIANAARRFLDQQDQMDTRVHNVFAGHLRAIVGQLTIEDLIRDREKLTQLTRASSGTEMEKLGLIVDSLQIQEIDDPTGYIHNLGRPHVAAVAAQARIAEAEADRQAAEQEQIALALKAEASRNSSIKRSGFQAEVDEAAARATQAGPLAEAVANQQVVVEQTKVAELEANREEQRLQAIVRKPADARAYEKATLARADRDAKISSAEADARQIQLAAEANATRVRAEAGARAQQIELLATADAESTRKAGEASAQAKRSVGVAEADALRAHGLAEAEAIKARADALAVNQDAVIGQELAQQWPAIVEAAAKPFGAIDQLIVLNGATGLSEALAQALSQGTSAFQMARTMLGGNGNGNGGTPGHATSTSPESTAPPPPGRLHGTPAPGDRG</sequence>
<evidence type="ECO:0000256" key="3">
    <source>
        <dbReference type="ARBA" id="ARBA00023136"/>
    </source>
</evidence>
<comment type="similarity">
    <text evidence="2">Belongs to the band 7/mec-2 family. Flotillin subfamily.</text>
</comment>
<feature type="coiled-coil region" evidence="4">
    <location>
        <begin position="200"/>
        <end position="227"/>
    </location>
</feature>
<feature type="compositionally biased region" description="Gly residues" evidence="5">
    <location>
        <begin position="461"/>
        <end position="471"/>
    </location>
</feature>